<dbReference type="Pfam" id="PF00034">
    <property type="entry name" value="Cytochrom_C"/>
    <property type="match status" value="1"/>
</dbReference>
<feature type="transmembrane region" description="Helical" evidence="19">
    <location>
        <begin position="20"/>
        <end position="44"/>
    </location>
</feature>
<comment type="catalytic activity">
    <reaction evidence="15 18">
        <text>4 Fe(II)-[cytochrome c] + O2 + 8 H(+)(in) = 4 Fe(III)-[cytochrome c] + 2 H2O + 4 H(+)(out)</text>
        <dbReference type="Rhea" id="RHEA:11436"/>
        <dbReference type="Rhea" id="RHEA-COMP:10350"/>
        <dbReference type="Rhea" id="RHEA-COMP:14399"/>
        <dbReference type="ChEBI" id="CHEBI:15377"/>
        <dbReference type="ChEBI" id="CHEBI:15378"/>
        <dbReference type="ChEBI" id="CHEBI:15379"/>
        <dbReference type="ChEBI" id="CHEBI:29033"/>
        <dbReference type="ChEBI" id="CHEBI:29034"/>
        <dbReference type="EC" id="7.1.1.9"/>
    </reaction>
</comment>
<comment type="function">
    <text evidence="14 18">Subunits I and II form the functional core of the enzyme complex. Electrons originating in cytochrome c are transferred via heme a and Cu(A) to the binuclear center formed by heme a3 and Cu(B).</text>
</comment>
<evidence type="ECO:0000259" key="22">
    <source>
        <dbReference type="PROSITE" id="PS51007"/>
    </source>
</evidence>
<evidence type="ECO:0000256" key="6">
    <source>
        <dbReference type="ARBA" id="ARBA00022692"/>
    </source>
</evidence>
<evidence type="ECO:0000256" key="3">
    <source>
        <dbReference type="ARBA" id="ARBA00022448"/>
    </source>
</evidence>
<dbReference type="PROSITE" id="PS50857">
    <property type="entry name" value="COX2_CUA"/>
    <property type="match status" value="1"/>
</dbReference>
<reference evidence="24" key="1">
    <citation type="submission" date="2016-10" db="EMBL/GenBank/DDBJ databases">
        <authorList>
            <person name="Varghese N."/>
            <person name="Submissions S."/>
        </authorList>
    </citation>
    <scope>NUCLEOTIDE SEQUENCE [LARGE SCALE GENOMIC DNA]</scope>
    <source>
        <strain evidence="24">CGMCC 1.10369</strain>
    </source>
</reference>
<dbReference type="GO" id="GO:0016491">
    <property type="term" value="F:oxidoreductase activity"/>
    <property type="evidence" value="ECO:0007669"/>
    <property type="project" value="InterPro"/>
</dbReference>
<protein>
    <recommendedName>
        <fullName evidence="18">Cytochrome c oxidase subunit 2</fullName>
        <ecNumber evidence="18">7.1.1.9</ecNumber>
    </recommendedName>
</protein>
<dbReference type="AlphaFoldDB" id="A0A1G9ZSC1"/>
<evidence type="ECO:0000313" key="24">
    <source>
        <dbReference type="Proteomes" id="UP000198778"/>
    </source>
</evidence>
<evidence type="ECO:0000256" key="15">
    <source>
        <dbReference type="ARBA" id="ARBA00047816"/>
    </source>
</evidence>
<evidence type="ECO:0000256" key="5">
    <source>
        <dbReference type="ARBA" id="ARBA00022660"/>
    </source>
</evidence>
<dbReference type="GO" id="GO:0004129">
    <property type="term" value="F:cytochrome-c oxidase activity"/>
    <property type="evidence" value="ECO:0007669"/>
    <property type="project" value="UniProtKB-EC"/>
</dbReference>
<dbReference type="InterPro" id="IPR008972">
    <property type="entry name" value="Cupredoxin"/>
</dbReference>
<dbReference type="Pfam" id="PF02790">
    <property type="entry name" value="COX2_TM"/>
    <property type="match status" value="1"/>
</dbReference>
<dbReference type="PRINTS" id="PR01166">
    <property type="entry name" value="CYCOXIDASEII"/>
</dbReference>
<dbReference type="InterPro" id="IPR009056">
    <property type="entry name" value="Cyt_c-like_dom"/>
</dbReference>
<evidence type="ECO:0000256" key="10">
    <source>
        <dbReference type="ARBA" id="ARBA00022989"/>
    </source>
</evidence>
<dbReference type="InterPro" id="IPR002429">
    <property type="entry name" value="CcO_II-like_C"/>
</dbReference>
<keyword evidence="9 17" id="KW-0249">Electron transport</keyword>
<comment type="subcellular location">
    <subcellularLocation>
        <location evidence="17">Cell membrane</location>
        <topology evidence="17">Multi-pass membrane protein</topology>
    </subcellularLocation>
    <subcellularLocation>
        <location evidence="1">Membrane</location>
        <topology evidence="1">Multi-pass membrane protein</topology>
    </subcellularLocation>
</comment>
<evidence type="ECO:0000256" key="8">
    <source>
        <dbReference type="ARBA" id="ARBA00022967"/>
    </source>
</evidence>
<evidence type="ECO:0000256" key="17">
    <source>
        <dbReference type="RuleBase" id="RU000456"/>
    </source>
</evidence>
<gene>
    <name evidence="23" type="ORF">SAMN04488053_101220</name>
</gene>
<dbReference type="PANTHER" id="PTHR22888">
    <property type="entry name" value="CYTOCHROME C OXIDASE, SUBUNIT II"/>
    <property type="match status" value="1"/>
</dbReference>
<dbReference type="InterPro" id="IPR036257">
    <property type="entry name" value="Cyt_c_oxidase_su2_TM_sf"/>
</dbReference>
<keyword evidence="3 17" id="KW-0813">Transport</keyword>
<dbReference type="GO" id="GO:0005507">
    <property type="term" value="F:copper ion binding"/>
    <property type="evidence" value="ECO:0007669"/>
    <property type="project" value="InterPro"/>
</dbReference>
<keyword evidence="7 16" id="KW-0479">Metal-binding</keyword>
<evidence type="ECO:0000313" key="23">
    <source>
        <dbReference type="EMBL" id="SDN24158.1"/>
    </source>
</evidence>
<evidence type="ECO:0000259" key="20">
    <source>
        <dbReference type="PROSITE" id="PS50857"/>
    </source>
</evidence>
<keyword evidence="10 19" id="KW-1133">Transmembrane helix</keyword>
<dbReference type="GO" id="GO:0020037">
    <property type="term" value="F:heme binding"/>
    <property type="evidence" value="ECO:0007669"/>
    <property type="project" value="InterPro"/>
</dbReference>
<keyword evidence="11 16" id="KW-0408">Iron</keyword>
<keyword evidence="5 17" id="KW-0679">Respiratory chain</keyword>
<keyword evidence="6 17" id="KW-0812">Transmembrane</keyword>
<evidence type="ECO:0000256" key="1">
    <source>
        <dbReference type="ARBA" id="ARBA00004141"/>
    </source>
</evidence>
<evidence type="ECO:0000256" key="19">
    <source>
        <dbReference type="SAM" id="Phobius"/>
    </source>
</evidence>
<dbReference type="InterPro" id="IPR045187">
    <property type="entry name" value="CcO_II"/>
</dbReference>
<sequence>MENLTALDPRGPVAEMQMSLIQLSLYIMIFVIVIVFTIYIFVLIRFRERPGDTHIPKQVHGNRALEFIWTTIPILLLLLLAIPNVMDTFTLADTGVPEEGVDEALLDEDEAVEDYLVVQATGHQFWWEFEYPDLGINAGQDLYIPTDTRIVVELEASDVIHSFWIPSLAGKQDNIPGITNDLWFEAPEEGIYAGKCTELCGPSHWLMDFKVVAVDPETFAVWAENMAEPDEELTEPSGEVAVEGREVFENNCIGCHAVGDEGSPTGPNFTNFGERTVIAGFLEYNEDNLHDWIRDPESLKPGNDMPAFDENTISEDEMDSLIEYINDLRVLE</sequence>
<name>A0A1G9ZSC1_9BACI</name>
<evidence type="ECO:0000256" key="11">
    <source>
        <dbReference type="ARBA" id="ARBA00023004"/>
    </source>
</evidence>
<keyword evidence="12 18" id="KW-0186">Copper</keyword>
<keyword evidence="13 19" id="KW-0472">Membrane</keyword>
<dbReference type="EC" id="7.1.1.9" evidence="18"/>
<dbReference type="SUPFAM" id="SSF81464">
    <property type="entry name" value="Cytochrome c oxidase subunit II-like, transmembrane region"/>
    <property type="match status" value="1"/>
</dbReference>
<feature type="domain" description="Cytochrome c" evidence="22">
    <location>
        <begin position="239"/>
        <end position="329"/>
    </location>
</feature>
<dbReference type="InterPro" id="IPR034236">
    <property type="entry name" value="CuRO_CcO_Caa3_II"/>
</dbReference>
<comment type="cofactor">
    <cofactor evidence="18">
        <name>Cu cation</name>
        <dbReference type="ChEBI" id="CHEBI:23378"/>
    </cofactor>
    <text evidence="18">Binds a copper A center.</text>
</comment>
<dbReference type="PROSITE" id="PS51007">
    <property type="entry name" value="CYTC"/>
    <property type="match status" value="1"/>
</dbReference>
<dbReference type="NCBIfam" id="TIGR02866">
    <property type="entry name" value="CoxB"/>
    <property type="match status" value="1"/>
</dbReference>
<dbReference type="EMBL" id="FNIL01000001">
    <property type="protein sequence ID" value="SDN24158.1"/>
    <property type="molecule type" value="Genomic_DNA"/>
</dbReference>
<dbReference type="Proteomes" id="UP000198778">
    <property type="component" value="Unassembled WGS sequence"/>
</dbReference>
<dbReference type="InterPro" id="IPR001505">
    <property type="entry name" value="Copper_CuA"/>
</dbReference>
<dbReference type="GO" id="GO:0005886">
    <property type="term" value="C:plasma membrane"/>
    <property type="evidence" value="ECO:0007669"/>
    <property type="project" value="UniProtKB-SubCell"/>
</dbReference>
<proteinExistence type="inferred from homology"/>
<dbReference type="PROSITE" id="PS00078">
    <property type="entry name" value="COX2"/>
    <property type="match status" value="1"/>
</dbReference>
<organism evidence="23 24">
    <name type="scientific">Alkalicoccus daliensis</name>
    <dbReference type="NCBI Taxonomy" id="745820"/>
    <lineage>
        <taxon>Bacteria</taxon>
        <taxon>Bacillati</taxon>
        <taxon>Bacillota</taxon>
        <taxon>Bacilli</taxon>
        <taxon>Bacillales</taxon>
        <taxon>Bacillaceae</taxon>
        <taxon>Alkalicoccus</taxon>
    </lineage>
</organism>
<evidence type="ECO:0000256" key="9">
    <source>
        <dbReference type="ARBA" id="ARBA00022982"/>
    </source>
</evidence>
<dbReference type="GO" id="GO:0042773">
    <property type="term" value="P:ATP synthesis coupled electron transport"/>
    <property type="evidence" value="ECO:0007669"/>
    <property type="project" value="TreeGrafter"/>
</dbReference>
<keyword evidence="4 16" id="KW-0349">Heme</keyword>
<evidence type="ECO:0000256" key="2">
    <source>
        <dbReference type="ARBA" id="ARBA00007866"/>
    </source>
</evidence>
<dbReference type="SUPFAM" id="SSF49503">
    <property type="entry name" value="Cupredoxins"/>
    <property type="match status" value="1"/>
</dbReference>
<evidence type="ECO:0000256" key="16">
    <source>
        <dbReference type="PROSITE-ProRule" id="PRU00433"/>
    </source>
</evidence>
<evidence type="ECO:0000256" key="4">
    <source>
        <dbReference type="ARBA" id="ARBA00022617"/>
    </source>
</evidence>
<dbReference type="InterPro" id="IPR014222">
    <property type="entry name" value="Cyt_c_oxidase_su2"/>
</dbReference>
<evidence type="ECO:0000256" key="13">
    <source>
        <dbReference type="ARBA" id="ARBA00023136"/>
    </source>
</evidence>
<evidence type="ECO:0000256" key="7">
    <source>
        <dbReference type="ARBA" id="ARBA00022723"/>
    </source>
</evidence>
<dbReference type="InterPro" id="IPR011759">
    <property type="entry name" value="Cyt_c_oxidase_su2_TM_dom"/>
</dbReference>
<evidence type="ECO:0000256" key="18">
    <source>
        <dbReference type="RuleBase" id="RU004024"/>
    </source>
</evidence>
<comment type="similarity">
    <text evidence="2 17">Belongs to the cytochrome c oxidase subunit 2 family.</text>
</comment>
<feature type="domain" description="Cytochrome oxidase subunit II copper A binding" evidence="20">
    <location>
        <begin position="113"/>
        <end position="225"/>
    </location>
</feature>
<feature type="domain" description="Cytochrome oxidase subunit II transmembrane region profile" evidence="21">
    <location>
        <begin position="1"/>
        <end position="95"/>
    </location>
</feature>
<dbReference type="InterPro" id="IPR036909">
    <property type="entry name" value="Cyt_c-like_dom_sf"/>
</dbReference>
<dbReference type="Gene3D" id="2.60.40.420">
    <property type="entry name" value="Cupredoxins - blue copper proteins"/>
    <property type="match status" value="1"/>
</dbReference>
<dbReference type="PROSITE" id="PS50999">
    <property type="entry name" value="COX2_TM"/>
    <property type="match status" value="1"/>
</dbReference>
<dbReference type="STRING" id="745820.SAMN04488053_101220"/>
<keyword evidence="24" id="KW-1185">Reference proteome</keyword>
<evidence type="ECO:0000259" key="21">
    <source>
        <dbReference type="PROSITE" id="PS50999"/>
    </source>
</evidence>
<dbReference type="PANTHER" id="PTHR22888:SF10">
    <property type="entry name" value="CYTOCHROME C OXIDASE SUBUNIT 2"/>
    <property type="match status" value="1"/>
</dbReference>
<feature type="transmembrane region" description="Helical" evidence="19">
    <location>
        <begin position="64"/>
        <end position="82"/>
    </location>
</feature>
<accession>A0A1G9ZSC1</accession>
<evidence type="ECO:0000256" key="14">
    <source>
        <dbReference type="ARBA" id="ARBA00024688"/>
    </source>
</evidence>
<dbReference type="SUPFAM" id="SSF46626">
    <property type="entry name" value="Cytochrome c"/>
    <property type="match status" value="1"/>
</dbReference>
<evidence type="ECO:0000256" key="12">
    <source>
        <dbReference type="ARBA" id="ARBA00023008"/>
    </source>
</evidence>
<keyword evidence="8" id="KW-1278">Translocase</keyword>
<dbReference type="Gene3D" id="1.10.287.90">
    <property type="match status" value="1"/>
</dbReference>
<dbReference type="Pfam" id="PF00116">
    <property type="entry name" value="COX2"/>
    <property type="match status" value="1"/>
</dbReference>
<dbReference type="CDD" id="cd04213">
    <property type="entry name" value="CuRO_CcO_Caa3_II"/>
    <property type="match status" value="1"/>
</dbReference>